<keyword evidence="4 15" id="KW-1048">Host nucleus</keyword>
<dbReference type="OrthoDB" id="4795at10239"/>
<dbReference type="GO" id="GO:0043138">
    <property type="term" value="F:3'-5' DNA helicase activity"/>
    <property type="evidence" value="ECO:0007669"/>
    <property type="project" value="UniProtKB-UniRule"/>
</dbReference>
<keyword evidence="11 15" id="KW-0413">Isomerase</keyword>
<dbReference type="InterPro" id="IPR046832">
    <property type="entry name" value="PPV_E1_DBD"/>
</dbReference>
<comment type="function">
    <text evidence="16">ATP-dependent DNA helicase required for initiation of viral DNA replication. It forms a complex with the viral E2 protein. The E1-E2 complex binds to the replication origin which contains binding sites for both proteins.</text>
</comment>
<comment type="catalytic activity">
    <reaction evidence="13 15 16">
        <text>ATP + H2O = ADP + phosphate + H(+)</text>
        <dbReference type="Rhea" id="RHEA:13065"/>
        <dbReference type="ChEBI" id="CHEBI:15377"/>
        <dbReference type="ChEBI" id="CHEBI:15378"/>
        <dbReference type="ChEBI" id="CHEBI:30616"/>
        <dbReference type="ChEBI" id="CHEBI:43474"/>
        <dbReference type="ChEBI" id="CHEBI:456216"/>
        <dbReference type="EC" id="5.6.2.4"/>
    </reaction>
</comment>
<feature type="compositionally biased region" description="Basic and acidic residues" evidence="17">
    <location>
        <begin position="612"/>
        <end position="622"/>
    </location>
</feature>
<comment type="subunit">
    <text evidence="15">Can form hexamers. Interacts with E2 protein; this interaction increases E1 DNA binding specificity. Interacts with host DNA polymerase subunit POLA2. Interacts with host single stranded DNA-binding protein RPA1. Interacts with host TOP1; this interaction stimulates the enzymatic activity of TOP1.</text>
</comment>
<evidence type="ECO:0000259" key="18">
    <source>
        <dbReference type="PROSITE" id="PS51206"/>
    </source>
</evidence>
<dbReference type="Proteomes" id="UP000111451">
    <property type="component" value="Segment"/>
</dbReference>
<dbReference type="SUPFAM" id="SSF52540">
    <property type="entry name" value="P-loop containing nucleoside triphosphate hydrolases"/>
    <property type="match status" value="1"/>
</dbReference>
<feature type="domain" description="SF3 helicase" evidence="18">
    <location>
        <begin position="418"/>
        <end position="568"/>
    </location>
</feature>
<dbReference type="GO" id="GO:0005524">
    <property type="term" value="F:ATP binding"/>
    <property type="evidence" value="ECO:0007669"/>
    <property type="project" value="UniProtKB-UniRule"/>
</dbReference>
<dbReference type="RefSeq" id="YP_007518500.1">
    <property type="nucleotide sequence ID" value="NC_020501.1"/>
</dbReference>
<dbReference type="InterPro" id="IPR037102">
    <property type="entry name" value="Znf_lg_T-Ag_D1_dom_sf"/>
</dbReference>
<feature type="short sequence motif" description="Nuclear export signal" evidence="15">
    <location>
        <begin position="88"/>
        <end position="97"/>
    </location>
</feature>
<evidence type="ECO:0000256" key="5">
    <source>
        <dbReference type="ARBA" id="ARBA00022705"/>
    </source>
</evidence>
<dbReference type="GO" id="GO:0003677">
    <property type="term" value="F:DNA binding"/>
    <property type="evidence" value="ECO:0007669"/>
    <property type="project" value="UniProtKB-UniRule"/>
</dbReference>
<evidence type="ECO:0000313" key="20">
    <source>
        <dbReference type="Proteomes" id="UP000111451"/>
    </source>
</evidence>
<dbReference type="InterPro" id="IPR016393">
    <property type="entry name" value="Rep_E1_papillomaV"/>
</dbReference>
<evidence type="ECO:0000256" key="6">
    <source>
        <dbReference type="ARBA" id="ARBA00022741"/>
    </source>
</evidence>
<evidence type="ECO:0000256" key="2">
    <source>
        <dbReference type="ARBA" id="ARBA00022518"/>
    </source>
</evidence>
<comment type="PTM">
    <text evidence="15">Phosphorylated.</text>
</comment>
<dbReference type="Pfam" id="PF00524">
    <property type="entry name" value="PPV_E1_N"/>
    <property type="match status" value="1"/>
</dbReference>
<comment type="PTM">
    <text evidence="15">Sumoylated.</text>
</comment>
<dbReference type="InterPro" id="IPR014000">
    <property type="entry name" value="PPV_DNA_helicase_E1_N"/>
</dbReference>
<proteinExistence type="inferred from homology"/>
<evidence type="ECO:0000256" key="3">
    <source>
        <dbReference type="ARBA" id="ARBA00022553"/>
    </source>
</evidence>
<feature type="region of interest" description="Disordered" evidence="17">
    <location>
        <begin position="590"/>
        <end position="622"/>
    </location>
</feature>
<feature type="cross-link" description="Glycyl lysine isopeptide (Lys-Gly) (interchain with G-Cter in SUMO)" evidence="15">
    <location>
        <position position="525"/>
    </location>
</feature>
<feature type="region of interest" description="Disordered" evidence="17">
    <location>
        <begin position="121"/>
        <end position="154"/>
    </location>
</feature>
<dbReference type="Gene3D" id="3.40.50.300">
    <property type="entry name" value="P-loop containing nucleotide triphosphate hydrolases"/>
    <property type="match status" value="1"/>
</dbReference>
<dbReference type="HAMAP" id="MF_04000">
    <property type="entry name" value="PPV_E1"/>
    <property type="match status" value="1"/>
</dbReference>
<comment type="caution">
    <text evidence="15">Lacks conserved residue(s) required for the propagation of feature annotation.</text>
</comment>
<dbReference type="EC" id="5.6.2.4" evidence="15 16"/>
<evidence type="ECO:0000313" key="19">
    <source>
        <dbReference type="EMBL" id="AFU07686.1"/>
    </source>
</evidence>
<evidence type="ECO:0000256" key="7">
    <source>
        <dbReference type="ARBA" id="ARBA00022801"/>
    </source>
</evidence>
<evidence type="ECO:0000256" key="1">
    <source>
        <dbReference type="ARBA" id="ARBA00004147"/>
    </source>
</evidence>
<dbReference type="InterPro" id="IPR001177">
    <property type="entry name" value="PPV_DNA_helicase_E1_C"/>
</dbReference>
<keyword evidence="8 15" id="KW-0347">Helicase</keyword>
<accession>M4HX75</accession>
<evidence type="ECO:0000256" key="9">
    <source>
        <dbReference type="ARBA" id="ARBA00022840"/>
    </source>
</evidence>
<protein>
    <recommendedName>
        <fullName evidence="15 16">Replication protein E1</fullName>
        <ecNumber evidence="15 16">5.6.2.4</ecNumber>
    </recommendedName>
    <alternativeName>
        <fullName evidence="15">ATP-dependent helicase E1</fullName>
    </alternativeName>
    <alternativeName>
        <fullName evidence="15">DNA 3'-5' helicase E1</fullName>
    </alternativeName>
</protein>
<evidence type="ECO:0000256" key="16">
    <source>
        <dbReference type="PIRNR" id="PIRNR003383"/>
    </source>
</evidence>
<keyword evidence="3 15" id="KW-0597">Phosphoprotein</keyword>
<dbReference type="GO" id="GO:0016887">
    <property type="term" value="F:ATP hydrolysis activity"/>
    <property type="evidence" value="ECO:0007669"/>
    <property type="project" value="RHEA"/>
</dbReference>
<feature type="compositionally biased region" description="Acidic residues" evidence="17">
    <location>
        <begin position="590"/>
        <end position="601"/>
    </location>
</feature>
<evidence type="ECO:0000256" key="17">
    <source>
        <dbReference type="SAM" id="MobiDB-lite"/>
    </source>
</evidence>
<dbReference type="SUPFAM" id="SSF55464">
    <property type="entry name" value="Origin of replication-binding domain, RBD-like"/>
    <property type="match status" value="1"/>
</dbReference>
<name>M4HX75_9PAPI</name>
<dbReference type="InterPro" id="IPR046935">
    <property type="entry name" value="PPV_E1_DBD_sf"/>
</dbReference>
<dbReference type="PROSITE" id="PS51206">
    <property type="entry name" value="SF3_HELICASE_1"/>
    <property type="match status" value="1"/>
</dbReference>
<comment type="subcellular location">
    <subcellularLocation>
        <location evidence="1 15">Host nucleus</location>
    </subcellularLocation>
</comment>
<evidence type="ECO:0000256" key="10">
    <source>
        <dbReference type="ARBA" id="ARBA00023125"/>
    </source>
</evidence>
<evidence type="ECO:0000256" key="4">
    <source>
        <dbReference type="ARBA" id="ARBA00022562"/>
    </source>
</evidence>
<comment type="similarity">
    <text evidence="15 16">Belongs to the papillomaviridae E1 protein family.</text>
</comment>
<dbReference type="InterPro" id="IPR014015">
    <property type="entry name" value="Helicase_SF3_DNA-vir"/>
</dbReference>
<evidence type="ECO:0000256" key="14">
    <source>
        <dbReference type="ARBA" id="ARBA00093297"/>
    </source>
</evidence>
<dbReference type="EMBL" id="JX035935">
    <property type="protein sequence ID" value="AFU07686.1"/>
    <property type="molecule type" value="Genomic_DNA"/>
</dbReference>
<keyword evidence="7 15" id="KW-0378">Hydrolase</keyword>
<dbReference type="Pfam" id="PF20450">
    <property type="entry name" value="PPV_E1_DBD"/>
    <property type="match status" value="1"/>
</dbReference>
<keyword evidence="6 15" id="KW-0547">Nucleotide-binding</keyword>
<feature type="compositionally biased region" description="Low complexity" evidence="17">
    <location>
        <begin position="126"/>
        <end position="140"/>
    </location>
</feature>
<feature type="region of interest" description="DNA-binding region" evidence="15">
    <location>
        <begin position="153"/>
        <end position="319"/>
    </location>
</feature>
<comment type="function">
    <text evidence="14 15">ATP-dependent DNA 3'-5' helicase required for initiation of viral DNA replication. It forms a complex with the viral E2 protein. The E1-E2 complex binds to the replication origin which contains binding sites for both proteins. During the initial step, a dimer of E1 interacts with a dimer of protein E2 leading to a complex that binds the viral origin of replication with high specificity. Then, a second dimer of E1 displaces the E2 dimer in an ATP-dependent manner to form the E1 tetramer. Following this, two E1 monomers are added to each half of the site, which results in the formation of two E1 trimers on the viral ori. Subsequently, two hexamers will be created. The double hexamer acts as a bi-directional helicase machinery and unwinds the viral DNA and then recruits the host DNA polymerase to start replication.</text>
</comment>
<dbReference type="InterPro" id="IPR027417">
    <property type="entry name" value="P-loop_NTPase"/>
</dbReference>
<keyword evidence="2 15" id="KW-0244">Early protein</keyword>
<gene>
    <name evidence="15" type="primary">E1</name>
</gene>
<keyword evidence="15" id="KW-1017">Isopeptide bond</keyword>
<dbReference type="KEGG" id="vg:14757628"/>
<feature type="binding site" evidence="15">
    <location>
        <begin position="444"/>
        <end position="451"/>
    </location>
    <ligand>
        <name>ATP</name>
        <dbReference type="ChEBI" id="CHEBI:30616"/>
    </ligand>
</feature>
<feature type="modified residue" description="Phosphoserine; by host" evidence="15">
    <location>
        <position position="89"/>
    </location>
</feature>
<dbReference type="Gene3D" id="3.40.1310.10">
    <property type="match status" value="1"/>
</dbReference>
<comment type="catalytic activity">
    <reaction evidence="12 15">
        <text>Couples ATP hydrolysis with the unwinding of duplex DNA by translocating in the 3'-5' direction.</text>
        <dbReference type="EC" id="5.6.2.4"/>
    </reaction>
</comment>
<dbReference type="GO" id="GO:0006260">
    <property type="term" value="P:DNA replication"/>
    <property type="evidence" value="ECO:0007669"/>
    <property type="project" value="UniProtKB-UniRule"/>
</dbReference>
<dbReference type="GO" id="GO:0042025">
    <property type="term" value="C:host cell nucleus"/>
    <property type="evidence" value="ECO:0007669"/>
    <property type="project" value="UniProtKB-SubCell"/>
</dbReference>
<evidence type="ECO:0000256" key="8">
    <source>
        <dbReference type="ARBA" id="ARBA00022806"/>
    </source>
</evidence>
<organism evidence="19 20">
    <name type="scientific">Equus caballus papillomavirus 7</name>
    <dbReference type="NCBI Taxonomy" id="1235430"/>
    <lineage>
        <taxon>Viruses</taxon>
        <taxon>Monodnaviria</taxon>
        <taxon>Shotokuvirae</taxon>
        <taxon>Cossaviricota</taxon>
        <taxon>Papovaviricetes</taxon>
        <taxon>Zurhausenvirales</taxon>
        <taxon>Papillomaviridae</taxon>
        <taxon>Firstpapillomavirinae</taxon>
        <taxon>Dyorhopapillomavirus</taxon>
        <taxon>Dyorhopapillomavirus 1</taxon>
    </lineage>
</organism>
<dbReference type="Pfam" id="PF00519">
    <property type="entry name" value="PPV_E1_C"/>
    <property type="match status" value="1"/>
</dbReference>
<keyword evidence="10 15" id="KW-0238">DNA-binding</keyword>
<reference evidence="19 20" key="1">
    <citation type="journal article" date="2013" name="J. Gen. Virol.">
        <title>Four novel papillomavirus sequences support a broad diversity among equine papillomaviruses.</title>
        <authorList>
            <person name="Lange C."/>
            <person name="Vetsch E."/>
            <person name="Ackermann M."/>
            <person name="Favrot C."/>
            <person name="Tobler K."/>
        </authorList>
    </citation>
    <scope>NUCLEOTIDE SEQUENCE [LARGE SCALE GENOMIC DNA]</scope>
</reference>
<evidence type="ECO:0000256" key="15">
    <source>
        <dbReference type="HAMAP-Rule" id="MF_04000"/>
    </source>
</evidence>
<evidence type="ECO:0000256" key="11">
    <source>
        <dbReference type="ARBA" id="ARBA00023235"/>
    </source>
</evidence>
<dbReference type="Gene3D" id="1.10.10.510">
    <property type="entry name" value="Zinc finger, large T-antigen D1 domain"/>
    <property type="match status" value="1"/>
</dbReference>
<sequence>MDPAEPGTSRGAGGWFVLQEAHCSDPDSEPEGADEVDGPDLCELIDNGPVTQGNSLALFQRQITRADQEQLGWLKRKYAVSPEKDCTLSPRLNNIHISPEKLVKRRLFLGAGSEDSGLELSAQNEASLASSAAQTQTQPQVHEGPLHSSTPAVGGRGVEQELDILRLRNRRAVLYGRFKDTFGVSFSEITRQFRSDKTVCRDWVVAIYGVRETLYESLKVQLQPLCDYMHLTLRPTTQHNYLQALLQWKAQKSRETVQKLLKTFLQVHELQMLVDPPQLRSLPAALYWYKTSLGSSCYSVGQMPDWVTRQTTVSHQEEELRFDLSRMVQWAFDNQYDTECLIAYHYASLAEIEPNAAAFLSCTNQAKMVRDCCTMVNLYRRAIMREMSMSAWLHHKMKQVSEAGHWRDICGFLKYQQVSVPDFIGFMKQFLKGRPKRNCLVIAGPPDTGKSLFCMSFLKFLGGKVLSYANAKSHFWMQPAQDAKVVLIDDATKACWDYMDTHLRNAFDGNLISLDAKHKAPQQIKCPPIIITTNEMVHTNDRWRYLHSRIKVLLFGNPCPMDEQGEPAYKLNDGSWKSFFQRLWSHLELSDQEDEGEEEDGGPSLTFRCSARRPDDALRNWQ</sequence>
<dbReference type="PIRSF" id="PIRSF003383">
    <property type="entry name" value="Rep_E1_papillomaV"/>
    <property type="match status" value="1"/>
</dbReference>
<feature type="short sequence motif" description="Nuclear localization signal" evidence="15">
    <location>
        <begin position="75"/>
        <end position="77"/>
    </location>
</feature>
<evidence type="ECO:0000256" key="13">
    <source>
        <dbReference type="ARBA" id="ARBA00048988"/>
    </source>
</evidence>
<feature type="modified residue" description="Phosphoserine; by host" evidence="15">
    <location>
        <position position="81"/>
    </location>
</feature>
<keyword evidence="5 15" id="KW-0235">DNA replication</keyword>
<keyword evidence="15" id="KW-0832">Ubl conjugation</keyword>
<keyword evidence="9 15" id="KW-0067">ATP-binding</keyword>
<evidence type="ECO:0000256" key="12">
    <source>
        <dbReference type="ARBA" id="ARBA00034617"/>
    </source>
</evidence>